<comment type="similarity">
    <text evidence="1">Belongs to the rogdi family.</text>
</comment>
<protein>
    <submittedName>
        <fullName evidence="5">Protein rogdi</fullName>
    </submittedName>
</protein>
<dbReference type="OrthoDB" id="66510at2759"/>
<gene>
    <name evidence="2" type="ORF">DME_LOCUS5151</name>
</gene>
<evidence type="ECO:0000256" key="1">
    <source>
        <dbReference type="ARBA" id="ARBA00005535"/>
    </source>
</evidence>
<keyword evidence="4" id="KW-1185">Reference proteome</keyword>
<dbReference type="AlphaFoldDB" id="A0A0N4U2A0"/>
<dbReference type="PANTHER" id="PTHR13618">
    <property type="entry name" value="LEUCINE ZIPPER CONTAINING TRANSCRIPTION FACTOR LZF1"/>
    <property type="match status" value="1"/>
</dbReference>
<reference evidence="5" key="1">
    <citation type="submission" date="2017-02" db="UniProtKB">
        <authorList>
            <consortium name="WormBaseParasite"/>
        </authorList>
    </citation>
    <scope>IDENTIFICATION</scope>
</reference>
<dbReference type="EMBL" id="UYYG01001151">
    <property type="protein sequence ID" value="VDN55178.1"/>
    <property type="molecule type" value="Genomic_DNA"/>
</dbReference>
<organism evidence="3 5">
    <name type="scientific">Dracunculus medinensis</name>
    <name type="common">Guinea worm</name>
    <dbReference type="NCBI Taxonomy" id="318479"/>
    <lineage>
        <taxon>Eukaryota</taxon>
        <taxon>Metazoa</taxon>
        <taxon>Ecdysozoa</taxon>
        <taxon>Nematoda</taxon>
        <taxon>Chromadorea</taxon>
        <taxon>Rhabditida</taxon>
        <taxon>Spirurina</taxon>
        <taxon>Dracunculoidea</taxon>
        <taxon>Dracunculidae</taxon>
        <taxon>Dracunculus</taxon>
    </lineage>
</organism>
<accession>A0A0N4U2A0</accession>
<proteinExistence type="inferred from homology"/>
<dbReference type="Proteomes" id="UP000038040">
    <property type="component" value="Unplaced"/>
</dbReference>
<dbReference type="WBParaSite" id="DME_0000079101-mRNA-1">
    <property type="protein sequence ID" value="DME_0000079101-mRNA-1"/>
    <property type="gene ID" value="DME_0000079101"/>
</dbReference>
<dbReference type="STRING" id="318479.A0A0N4U2A0"/>
<dbReference type="Pfam" id="PF10259">
    <property type="entry name" value="Rogdi_lz"/>
    <property type="match status" value="1"/>
</dbReference>
<evidence type="ECO:0000313" key="5">
    <source>
        <dbReference type="WBParaSite" id="DME_0000079101-mRNA-1"/>
    </source>
</evidence>
<name>A0A0N4U2A0_DRAME</name>
<dbReference type="InterPro" id="IPR028241">
    <property type="entry name" value="RAVE2/Rogdi"/>
</dbReference>
<sequence>MKLVLQIIMTENDSRINEDVGCSDEAAVRKQLIINENIWFQRNFGSRFLLELIIKACCNQLHSSNKLNSSEITSKALPEKIQLSQKNGQDVLRVSVTLLAENILQTEVVLKYPKMPGGIYKSSAQPDIHWKLQQLLDVGNYCVKALNAIIKVILDNNIKANMFAGEGINKLINLARSTLYLPRKRTLLELCNFPPNRCFIPPLPPDLVFSYYIGSTRLICAAYYTSFKANGMQNLSVIQSECQLPYLVDLLFSLNKALNTAQQFRYHLKLLNSSSEDEFTNDL</sequence>
<dbReference type="GO" id="GO:0043291">
    <property type="term" value="C:RAVE complex"/>
    <property type="evidence" value="ECO:0007669"/>
    <property type="project" value="TreeGrafter"/>
</dbReference>
<evidence type="ECO:0000313" key="2">
    <source>
        <dbReference type="EMBL" id="VDN55178.1"/>
    </source>
</evidence>
<evidence type="ECO:0000313" key="3">
    <source>
        <dbReference type="Proteomes" id="UP000038040"/>
    </source>
</evidence>
<dbReference type="PANTHER" id="PTHR13618:SF1">
    <property type="entry name" value="PROTEIN ROGDI HOMOLOG"/>
    <property type="match status" value="1"/>
</dbReference>
<reference evidence="2 4" key="2">
    <citation type="submission" date="2018-11" db="EMBL/GenBank/DDBJ databases">
        <authorList>
            <consortium name="Pathogen Informatics"/>
        </authorList>
    </citation>
    <scope>NUCLEOTIDE SEQUENCE [LARGE SCALE GENOMIC DNA]</scope>
</reference>
<evidence type="ECO:0000313" key="4">
    <source>
        <dbReference type="Proteomes" id="UP000274756"/>
    </source>
</evidence>
<dbReference type="Proteomes" id="UP000274756">
    <property type="component" value="Unassembled WGS sequence"/>
</dbReference>